<proteinExistence type="inferred from homology"/>
<comment type="similarity">
    <text evidence="1 3">Belongs to the aldehyde dehydrogenase family.</text>
</comment>
<evidence type="ECO:0000256" key="3">
    <source>
        <dbReference type="PIRNR" id="PIRNR036492"/>
    </source>
</evidence>
<dbReference type="SUPFAM" id="SSF53720">
    <property type="entry name" value="ALDH-like"/>
    <property type="match status" value="1"/>
</dbReference>
<dbReference type="InterPro" id="IPR016161">
    <property type="entry name" value="Ald_DH/histidinol_DH"/>
</dbReference>
<dbReference type="InterPro" id="IPR015590">
    <property type="entry name" value="Aldehyde_DH_dom"/>
</dbReference>
<dbReference type="FunFam" id="3.40.309.10:FF:000004">
    <property type="entry name" value="Succinate-semialdehyde dehydrogenase I"/>
    <property type="match status" value="1"/>
</dbReference>
<evidence type="ECO:0000259" key="5">
    <source>
        <dbReference type="Pfam" id="PF00171"/>
    </source>
</evidence>
<protein>
    <recommendedName>
        <fullName evidence="3">Aldehyde dehydrogenase</fullName>
    </recommendedName>
</protein>
<dbReference type="Gene3D" id="3.40.309.10">
    <property type="entry name" value="Aldehyde Dehydrogenase, Chain A, domain 2"/>
    <property type="match status" value="1"/>
</dbReference>
<dbReference type="CDD" id="cd07103">
    <property type="entry name" value="ALDH_F5_SSADH_GabD"/>
    <property type="match status" value="1"/>
</dbReference>
<dbReference type="GO" id="GO:0006081">
    <property type="term" value="P:aldehyde metabolic process"/>
    <property type="evidence" value="ECO:0007669"/>
    <property type="project" value="InterPro"/>
</dbReference>
<dbReference type="NCBIfam" id="TIGR01780">
    <property type="entry name" value="SSADH"/>
    <property type="match status" value="1"/>
</dbReference>
<dbReference type="GO" id="GO:0004777">
    <property type="term" value="F:succinate-semialdehyde dehydrogenase (NAD+) activity"/>
    <property type="evidence" value="ECO:0007669"/>
    <property type="project" value="TreeGrafter"/>
</dbReference>
<dbReference type="OrthoDB" id="9762913at2"/>
<dbReference type="EMBL" id="WMEQ01000008">
    <property type="protein sequence ID" value="MYL34359.1"/>
    <property type="molecule type" value="Genomic_DNA"/>
</dbReference>
<comment type="caution">
    <text evidence="6">The sequence shown here is derived from an EMBL/GenBank/DDBJ whole genome shotgun (WGS) entry which is preliminary data.</text>
</comment>
<dbReference type="InterPro" id="IPR012394">
    <property type="entry name" value="Aldehyde_DH_NAD(P)"/>
</dbReference>
<evidence type="ECO:0000256" key="2">
    <source>
        <dbReference type="ARBA" id="ARBA00023002"/>
    </source>
</evidence>
<dbReference type="InterPro" id="IPR016163">
    <property type="entry name" value="Ald_DH_C"/>
</dbReference>
<dbReference type="PANTHER" id="PTHR43353:SF5">
    <property type="entry name" value="SUCCINATE-SEMIALDEHYDE DEHYDROGENASE, MITOCHONDRIAL"/>
    <property type="match status" value="1"/>
</dbReference>
<dbReference type="FunFam" id="3.40.605.10:FF:000005">
    <property type="entry name" value="Succinate-semialdehyde dehydrogenase I"/>
    <property type="match status" value="1"/>
</dbReference>
<sequence length="472" mass="51402">MEHYGLKINGEEMGQELAPLDVTNPATGEVIATVPHGGEKEASQAVDAASEAFKSWSQYSAHERSTIIRKWHELINEHKEDLARTMTMEQGKPLKESRGEMNYANGFISWYAEEGKRVYGEQIPATQRDKRLFVHKQPVGVVAVITPWNFPAAMITRKVAPALATGCTVVIKPAELTPITAMKLANLAEQAGVPKGVINVVTGDPKAIGEAWLQDERVRKLTFTGSTAVGKQLMKGSADNVKKVSLELGGHAPVIVMDDADLDKAVEGVMGSKFRNAGQTCLSSNRIYVHESLVETFTEKLIEEIKKLTIGNGLEEGVDLGPLINEEAVAKVQKHVQDAEEKGANVVYKGQTQDSLYFSPVVLTDAKEDMVCMTEETFGPLVPIATFQTEEEAIQRANDTIYGLSAYVFTENITKGINISEQLEYGIVGLNDGLPSTPQAPFGGFKQSGLGREGGHHGIEEYLETKYISVGL</sequence>
<dbReference type="InterPro" id="IPR010102">
    <property type="entry name" value="Succ_semiAld_DH"/>
</dbReference>
<dbReference type="FunFam" id="3.40.605.10:FF:000026">
    <property type="entry name" value="Aldehyde dehydrogenase, putative"/>
    <property type="match status" value="1"/>
</dbReference>
<reference evidence="6 7" key="1">
    <citation type="submission" date="2019-11" db="EMBL/GenBank/DDBJ databases">
        <title>Genome sequences of 17 halophilic strains isolated from different environments.</title>
        <authorList>
            <person name="Furrow R.E."/>
        </authorList>
    </citation>
    <scope>NUCLEOTIDE SEQUENCE [LARGE SCALE GENOMIC DNA]</scope>
    <source>
        <strain evidence="6 7">22514_16_FS</strain>
    </source>
</reference>
<dbReference type="RefSeq" id="WP_160848649.1">
    <property type="nucleotide sequence ID" value="NZ_WMEQ01000008.1"/>
</dbReference>
<dbReference type="Pfam" id="PF00171">
    <property type="entry name" value="Aldedh"/>
    <property type="match status" value="1"/>
</dbReference>
<keyword evidence="2 3" id="KW-0560">Oxidoreductase</keyword>
<evidence type="ECO:0000313" key="7">
    <source>
        <dbReference type="Proteomes" id="UP000468638"/>
    </source>
</evidence>
<feature type="active site" evidence="4">
    <location>
        <position position="281"/>
    </location>
</feature>
<feature type="active site" evidence="4">
    <location>
        <position position="247"/>
    </location>
</feature>
<dbReference type="AlphaFoldDB" id="A0A6I5A420"/>
<gene>
    <name evidence="6" type="ORF">GLW05_12200</name>
</gene>
<dbReference type="PANTHER" id="PTHR43353">
    <property type="entry name" value="SUCCINATE-SEMIALDEHYDE DEHYDROGENASE, MITOCHONDRIAL"/>
    <property type="match status" value="1"/>
</dbReference>
<dbReference type="InterPro" id="IPR050740">
    <property type="entry name" value="Aldehyde_DH_Superfamily"/>
</dbReference>
<accession>A0A6I5A420</accession>
<name>A0A6I5A420_9BACI</name>
<evidence type="ECO:0000256" key="4">
    <source>
        <dbReference type="PIRSR" id="PIRSR036492-1"/>
    </source>
</evidence>
<dbReference type="Proteomes" id="UP000468638">
    <property type="component" value="Unassembled WGS sequence"/>
</dbReference>
<dbReference type="InterPro" id="IPR016162">
    <property type="entry name" value="Ald_DH_N"/>
</dbReference>
<evidence type="ECO:0000256" key="1">
    <source>
        <dbReference type="ARBA" id="ARBA00009986"/>
    </source>
</evidence>
<evidence type="ECO:0000313" key="6">
    <source>
        <dbReference type="EMBL" id="MYL34359.1"/>
    </source>
</evidence>
<feature type="domain" description="Aldehyde dehydrogenase" evidence="5">
    <location>
        <begin position="19"/>
        <end position="468"/>
    </location>
</feature>
<dbReference type="PIRSF" id="PIRSF036492">
    <property type="entry name" value="ALDH"/>
    <property type="match status" value="1"/>
</dbReference>
<dbReference type="GO" id="GO:0009450">
    <property type="term" value="P:gamma-aminobutyric acid catabolic process"/>
    <property type="evidence" value="ECO:0007669"/>
    <property type="project" value="InterPro"/>
</dbReference>
<organism evidence="6 7">
    <name type="scientific">Pontibacillus yanchengensis</name>
    <dbReference type="NCBI Taxonomy" id="462910"/>
    <lineage>
        <taxon>Bacteria</taxon>
        <taxon>Bacillati</taxon>
        <taxon>Bacillota</taxon>
        <taxon>Bacilli</taxon>
        <taxon>Bacillales</taxon>
        <taxon>Bacillaceae</taxon>
        <taxon>Pontibacillus</taxon>
    </lineage>
</organism>
<dbReference type="Gene3D" id="3.40.605.10">
    <property type="entry name" value="Aldehyde Dehydrogenase, Chain A, domain 1"/>
    <property type="match status" value="1"/>
</dbReference>